<protein>
    <submittedName>
        <fullName evidence="2">Uncharacterized protein</fullName>
    </submittedName>
</protein>
<feature type="signal peptide" evidence="1">
    <location>
        <begin position="1"/>
        <end position="19"/>
    </location>
</feature>
<proteinExistence type="predicted"/>
<comment type="caution">
    <text evidence="2">The sequence shown here is derived from an EMBL/GenBank/DDBJ whole genome shotgun (WGS) entry which is preliminary data.</text>
</comment>
<gene>
    <name evidence="2" type="ORF">PSTG_03323</name>
</gene>
<accession>A0A0L0VW01</accession>
<organism evidence="2 3">
    <name type="scientific">Puccinia striiformis f. sp. tritici PST-78</name>
    <dbReference type="NCBI Taxonomy" id="1165861"/>
    <lineage>
        <taxon>Eukaryota</taxon>
        <taxon>Fungi</taxon>
        <taxon>Dikarya</taxon>
        <taxon>Basidiomycota</taxon>
        <taxon>Pucciniomycotina</taxon>
        <taxon>Pucciniomycetes</taxon>
        <taxon>Pucciniales</taxon>
        <taxon>Pucciniaceae</taxon>
        <taxon>Puccinia</taxon>
    </lineage>
</organism>
<keyword evidence="1" id="KW-0732">Signal</keyword>
<evidence type="ECO:0000313" key="3">
    <source>
        <dbReference type="Proteomes" id="UP000054564"/>
    </source>
</evidence>
<name>A0A0L0VW01_9BASI</name>
<evidence type="ECO:0000256" key="1">
    <source>
        <dbReference type="SAM" id="SignalP"/>
    </source>
</evidence>
<dbReference type="EMBL" id="AJIL01000017">
    <property type="protein sequence ID" value="KNF03382.1"/>
    <property type="molecule type" value="Genomic_DNA"/>
</dbReference>
<reference evidence="3" key="1">
    <citation type="submission" date="2014-03" db="EMBL/GenBank/DDBJ databases">
        <title>The Genome Sequence of Puccinia striiformis f. sp. tritici PST-78.</title>
        <authorList>
            <consortium name="The Broad Institute Genome Sequencing Platform"/>
            <person name="Cuomo C."/>
            <person name="Hulbert S."/>
            <person name="Chen X."/>
            <person name="Walker B."/>
            <person name="Young S.K."/>
            <person name="Zeng Q."/>
            <person name="Gargeya S."/>
            <person name="Fitzgerald M."/>
            <person name="Haas B."/>
            <person name="Abouelleil A."/>
            <person name="Alvarado L."/>
            <person name="Arachchi H.M."/>
            <person name="Berlin A.M."/>
            <person name="Chapman S.B."/>
            <person name="Goldberg J."/>
            <person name="Griggs A."/>
            <person name="Gujja S."/>
            <person name="Hansen M."/>
            <person name="Howarth C."/>
            <person name="Imamovic A."/>
            <person name="Larimer J."/>
            <person name="McCowan C."/>
            <person name="Montmayeur A."/>
            <person name="Murphy C."/>
            <person name="Neiman D."/>
            <person name="Pearson M."/>
            <person name="Priest M."/>
            <person name="Roberts A."/>
            <person name="Saif S."/>
            <person name="Shea T."/>
            <person name="Sisk P."/>
            <person name="Sykes S."/>
            <person name="Wortman J."/>
            <person name="Nusbaum C."/>
            <person name="Birren B."/>
        </authorList>
    </citation>
    <scope>NUCLEOTIDE SEQUENCE [LARGE SCALE GENOMIC DNA]</scope>
    <source>
        <strain evidence="3">race PST-78</strain>
    </source>
</reference>
<feature type="chain" id="PRO_5005550549" evidence="1">
    <location>
        <begin position="20"/>
        <end position="265"/>
    </location>
</feature>
<dbReference type="Proteomes" id="UP000054564">
    <property type="component" value="Unassembled WGS sequence"/>
</dbReference>
<sequence length="265" mass="28282">MNSLITTISLALLIGRSACQSSSNLSPVGQQSANDATMNGVATPVSMNTTTTANSSNGVTSTSALNATATPMSGSAVSGSTNGTSLMENGSPVNSTVSSIYVMNQDISWTNSNFSIYEQNGTVAYQITNQYAGANLTAKEFIVRDAITGEKKLKIDARVKACGFGQTYEADDGTTFRLDPRAFLSDRWYIKNENSEYTFKRAAMSIQGKILENERMVAQVTTGENPTSASNSKKQLTITSDGSIRPWDLVALMALVKTRVHACGY</sequence>
<dbReference type="OrthoDB" id="2499828at2759"/>
<evidence type="ECO:0000313" key="2">
    <source>
        <dbReference type="EMBL" id="KNF03382.1"/>
    </source>
</evidence>
<keyword evidence="3" id="KW-1185">Reference proteome</keyword>
<dbReference type="AlphaFoldDB" id="A0A0L0VW01"/>